<sequence length="614" mass="67955">MATNHEDAAAELHATLEQRTGSIGNRGSVDMAGAKLDIKEKDDVDVDARDLDPSEEGMEPNEHEKKTLRRIGDKFPKSAYLIAVVELCERFTYYGCQGLFQNYINNRPGGEDGARGLGLGHQGATGLNVFFQFFCYVTPILGAIISDQYLGKYKTILIFAAVYWVGLIILWTTALPTSIEHGAALGGYVTAIVIIGFGTGGIKSNIAPLIADQYTRRKMAVTTDPKTNERVIIDPAITYQRIYMMFYACINVGCLSLLATPFMEKYEGFWTAYLLGFCVFCIGVVVLILCRNRYIVRPPQGSIITDAFKAIGLMIVNRKLDAAKPSWRAANGKTKPVAWNDHFVDELKRALRACKVFAFYPIFWVCYGQFSSNFIAQAGQMEGHGMPNDLMQNFDPISIIVFIPILDKLVYPALRKWKIELRPIARITIGFVLASLCLAYAAIVQHLIYSAGPCYKQPGKCPAGMDGESPLPNHVHIVVQTPAYVFIGVSEIFISVTGLEYAYTKSPPSMKSFVQSLYLLTNALGSALNEALVPATGDPDILWMYTGISVAAFSTAIIFWFTFHHYDQQEQEMNELDAEEAYGGMTHGQGKTKDIDGDYESQRAASTTGREQKS</sequence>
<feature type="region of interest" description="Disordered" evidence="7">
    <location>
        <begin position="1"/>
        <end position="29"/>
    </location>
</feature>
<feature type="transmembrane region" description="Helical" evidence="8">
    <location>
        <begin position="157"/>
        <end position="179"/>
    </location>
</feature>
<reference evidence="9" key="1">
    <citation type="journal article" date="2020" name="Stud. Mycol.">
        <title>101 Dothideomycetes genomes: a test case for predicting lifestyles and emergence of pathogens.</title>
        <authorList>
            <person name="Haridas S."/>
            <person name="Albert R."/>
            <person name="Binder M."/>
            <person name="Bloem J."/>
            <person name="Labutti K."/>
            <person name="Salamov A."/>
            <person name="Andreopoulos B."/>
            <person name="Baker S."/>
            <person name="Barry K."/>
            <person name="Bills G."/>
            <person name="Bluhm B."/>
            <person name="Cannon C."/>
            <person name="Castanera R."/>
            <person name="Culley D."/>
            <person name="Daum C."/>
            <person name="Ezra D."/>
            <person name="Gonzalez J."/>
            <person name="Henrissat B."/>
            <person name="Kuo A."/>
            <person name="Liang C."/>
            <person name="Lipzen A."/>
            <person name="Lutzoni F."/>
            <person name="Magnuson J."/>
            <person name="Mondo S."/>
            <person name="Nolan M."/>
            <person name="Ohm R."/>
            <person name="Pangilinan J."/>
            <person name="Park H.-J."/>
            <person name="Ramirez L."/>
            <person name="Alfaro M."/>
            <person name="Sun H."/>
            <person name="Tritt A."/>
            <person name="Yoshinaga Y."/>
            <person name="Zwiers L.-H."/>
            <person name="Turgeon B."/>
            <person name="Goodwin S."/>
            <person name="Spatafora J."/>
            <person name="Crous P."/>
            <person name="Grigoriev I."/>
        </authorList>
    </citation>
    <scope>NUCLEOTIDE SEQUENCE</scope>
    <source>
        <strain evidence="9">ATCC 36951</strain>
    </source>
</reference>
<feature type="region of interest" description="Disordered" evidence="7">
    <location>
        <begin position="44"/>
        <end position="65"/>
    </location>
</feature>
<feature type="transmembrane region" description="Helical" evidence="8">
    <location>
        <begin position="357"/>
        <end position="376"/>
    </location>
</feature>
<keyword evidence="10" id="KW-1185">Reference proteome</keyword>
<evidence type="ECO:0000313" key="9">
    <source>
        <dbReference type="EMBL" id="KAF2165657.1"/>
    </source>
</evidence>
<evidence type="ECO:0000256" key="4">
    <source>
        <dbReference type="ARBA" id="ARBA00022692"/>
    </source>
</evidence>
<evidence type="ECO:0000313" key="10">
    <source>
        <dbReference type="Proteomes" id="UP000799537"/>
    </source>
</evidence>
<evidence type="ECO:0000256" key="8">
    <source>
        <dbReference type="SAM" id="Phobius"/>
    </source>
</evidence>
<feature type="compositionally biased region" description="Basic and acidic residues" evidence="7">
    <location>
        <begin position="1"/>
        <end position="16"/>
    </location>
</feature>
<evidence type="ECO:0000256" key="7">
    <source>
        <dbReference type="SAM" id="MobiDB-lite"/>
    </source>
</evidence>
<dbReference type="OrthoDB" id="8904098at2759"/>
<dbReference type="InterPro" id="IPR018456">
    <property type="entry name" value="PTR2_symporter_CS"/>
</dbReference>
<feature type="region of interest" description="Disordered" evidence="7">
    <location>
        <begin position="579"/>
        <end position="614"/>
    </location>
</feature>
<organism evidence="9 10">
    <name type="scientific">Zasmidium cellare ATCC 36951</name>
    <dbReference type="NCBI Taxonomy" id="1080233"/>
    <lineage>
        <taxon>Eukaryota</taxon>
        <taxon>Fungi</taxon>
        <taxon>Dikarya</taxon>
        <taxon>Ascomycota</taxon>
        <taxon>Pezizomycotina</taxon>
        <taxon>Dothideomycetes</taxon>
        <taxon>Dothideomycetidae</taxon>
        <taxon>Mycosphaerellales</taxon>
        <taxon>Mycosphaerellaceae</taxon>
        <taxon>Zasmidium</taxon>
    </lineage>
</organism>
<dbReference type="InterPro" id="IPR000109">
    <property type="entry name" value="POT_fam"/>
</dbReference>
<dbReference type="Pfam" id="PF00854">
    <property type="entry name" value="PTR2"/>
    <property type="match status" value="1"/>
</dbReference>
<proteinExistence type="inferred from homology"/>
<dbReference type="AlphaFoldDB" id="A0A6A6CEM0"/>
<keyword evidence="6 8" id="KW-0472">Membrane</keyword>
<dbReference type="GO" id="GO:0071916">
    <property type="term" value="F:dipeptide transmembrane transporter activity"/>
    <property type="evidence" value="ECO:0007669"/>
    <property type="project" value="UniProtKB-ARBA"/>
</dbReference>
<keyword evidence="5 8" id="KW-1133">Transmembrane helix</keyword>
<keyword evidence="3" id="KW-0813">Transport</keyword>
<evidence type="ECO:0000256" key="5">
    <source>
        <dbReference type="ARBA" id="ARBA00022989"/>
    </source>
</evidence>
<feature type="transmembrane region" description="Helical" evidence="8">
    <location>
        <begin position="396"/>
        <end position="414"/>
    </location>
</feature>
<dbReference type="GeneID" id="54566304"/>
<dbReference type="InterPro" id="IPR036259">
    <property type="entry name" value="MFS_trans_sf"/>
</dbReference>
<feature type="transmembrane region" description="Helical" evidence="8">
    <location>
        <begin position="242"/>
        <end position="263"/>
    </location>
</feature>
<keyword evidence="4 8" id="KW-0812">Transmembrane</keyword>
<dbReference type="GO" id="GO:0005886">
    <property type="term" value="C:plasma membrane"/>
    <property type="evidence" value="ECO:0007669"/>
    <property type="project" value="UniProtKB-ARBA"/>
</dbReference>
<dbReference type="EMBL" id="ML993599">
    <property type="protein sequence ID" value="KAF2165657.1"/>
    <property type="molecule type" value="Genomic_DNA"/>
</dbReference>
<gene>
    <name evidence="9" type="ORF">M409DRAFT_55547</name>
</gene>
<comment type="subcellular location">
    <subcellularLocation>
        <location evidence="1">Membrane</location>
        <topology evidence="1">Multi-pass membrane protein</topology>
    </subcellularLocation>
</comment>
<dbReference type="SUPFAM" id="SSF103473">
    <property type="entry name" value="MFS general substrate transporter"/>
    <property type="match status" value="2"/>
</dbReference>
<evidence type="ECO:0000256" key="2">
    <source>
        <dbReference type="ARBA" id="ARBA00005982"/>
    </source>
</evidence>
<dbReference type="PANTHER" id="PTHR11654">
    <property type="entry name" value="OLIGOPEPTIDE TRANSPORTER-RELATED"/>
    <property type="match status" value="1"/>
</dbReference>
<feature type="transmembrane region" description="Helical" evidence="8">
    <location>
        <begin position="426"/>
        <end position="448"/>
    </location>
</feature>
<dbReference type="PROSITE" id="PS01022">
    <property type="entry name" value="PTR2_1"/>
    <property type="match status" value="1"/>
</dbReference>
<evidence type="ECO:0000256" key="6">
    <source>
        <dbReference type="ARBA" id="ARBA00023136"/>
    </source>
</evidence>
<feature type="transmembrane region" description="Helical" evidence="8">
    <location>
        <begin position="127"/>
        <end position="145"/>
    </location>
</feature>
<feature type="compositionally biased region" description="Polar residues" evidence="7">
    <location>
        <begin position="603"/>
        <end position="614"/>
    </location>
</feature>
<dbReference type="Proteomes" id="UP000799537">
    <property type="component" value="Unassembled WGS sequence"/>
</dbReference>
<feature type="transmembrane region" description="Helical" evidence="8">
    <location>
        <begin position="185"/>
        <end position="210"/>
    </location>
</feature>
<accession>A0A6A6CEM0</accession>
<feature type="transmembrane region" description="Helical" evidence="8">
    <location>
        <begin position="269"/>
        <end position="290"/>
    </location>
</feature>
<evidence type="ECO:0000256" key="3">
    <source>
        <dbReference type="ARBA" id="ARBA00022448"/>
    </source>
</evidence>
<evidence type="ECO:0000256" key="1">
    <source>
        <dbReference type="ARBA" id="ARBA00004141"/>
    </source>
</evidence>
<protein>
    <recommendedName>
        <fullName evidence="11">Major facilitator superfamily (MFS) profile domain-containing protein</fullName>
    </recommendedName>
</protein>
<dbReference type="Gene3D" id="1.20.1250.20">
    <property type="entry name" value="MFS general substrate transporter like domains"/>
    <property type="match status" value="1"/>
</dbReference>
<evidence type="ECO:0008006" key="11">
    <source>
        <dbReference type="Google" id="ProtNLM"/>
    </source>
</evidence>
<dbReference type="FunFam" id="1.20.1250.20:FF:000085">
    <property type="entry name" value="MFS peptide transporter Ptr2"/>
    <property type="match status" value="1"/>
</dbReference>
<name>A0A6A6CEM0_ZASCE</name>
<dbReference type="RefSeq" id="XP_033666546.1">
    <property type="nucleotide sequence ID" value="XM_033813032.1"/>
</dbReference>
<comment type="similarity">
    <text evidence="2">Belongs to the major facilitator superfamily. Proton-dependent oligopeptide transporter (POT/PTR) (TC 2.A.17) family.</text>
</comment>
<feature type="transmembrane region" description="Helical" evidence="8">
    <location>
        <begin position="541"/>
        <end position="563"/>
    </location>
</feature>